<evidence type="ECO:0000256" key="1">
    <source>
        <dbReference type="ARBA" id="ARBA00006930"/>
    </source>
</evidence>
<proteinExistence type="inferred from homology"/>
<organism evidence="6 7">
    <name type="scientific">Phormidium yuhuli AB48</name>
    <dbReference type="NCBI Taxonomy" id="2940671"/>
    <lineage>
        <taxon>Bacteria</taxon>
        <taxon>Bacillati</taxon>
        <taxon>Cyanobacteriota</taxon>
        <taxon>Cyanophyceae</taxon>
        <taxon>Oscillatoriophycideae</taxon>
        <taxon>Oscillatoriales</taxon>
        <taxon>Oscillatoriaceae</taxon>
        <taxon>Phormidium</taxon>
        <taxon>Phormidium yuhuli</taxon>
    </lineage>
</organism>
<evidence type="ECO:0000256" key="4">
    <source>
        <dbReference type="SAM" id="Coils"/>
    </source>
</evidence>
<evidence type="ECO:0000256" key="3">
    <source>
        <dbReference type="ARBA" id="ARBA00013368"/>
    </source>
</evidence>
<sequence length="688" mass="78870">MKLLSIQFCNFRQFYGKTPRLILASGERNTTIFHGNNGSGKTSITNGFTWVLYEKFSAAFAAEDQLVNKRAIAETPLREPVECFVELHFEHGTILYRARRTCRAYATESGVETGDSLLNLQYAQEDGRWLLPREPAYDIIARILPESLHSYFFFDGERIEKLMRDDKRSELADATKALLGINAIDGGVRHLKEVRKSLENHLKGIGNPETKKFLKQKQDKEAKVDSLEKRNQQIEADLKHFGDKKHDLNRQLLELQGAENLQLQRTTLEKQNDDMVNRIQQTRAGLAEAIASKGYTVLLGDLTQGFRGWLSQRQETGELRRGIQRSFVEQLLNQERCICGAELHPGSPGFESVQKWTEKAAIADVEETAIRLSSQVDDIDSQAQEFCQTTQEHHQALIQLIEELSSVRNGLESVKDQLRSFPDQDIQNLQQQLDDLELRSSELNQELGANQQQRLNLQREITQLGKQVDQQQMNERKQLLAQRRIAKVVDAIERLQRIQENFEQRFRQSLEERIQALFRQISFTPYIPILNENYELSLIERTAGRDQVVAASTGENQILSLSFIGGIIDGVRSWSQRQVLVAPNSSTYPVVMDSPFGSLDEMYRRQVAKSIPQLANQLVVLVTKTQWRGEVEREMCDRIGQEYVLRYNSPKPDCDEDAIERFGVRYPLVCHSPNEFEYTEIVPVERGG</sequence>
<name>A0ABY5ANI2_9CYAN</name>
<dbReference type="RefSeq" id="WP_252662787.1">
    <property type="nucleotide sequence ID" value="NZ_CP098611.1"/>
</dbReference>
<gene>
    <name evidence="6" type="ORF">NEA10_18385</name>
</gene>
<dbReference type="Pfam" id="PF13476">
    <property type="entry name" value="AAA_23"/>
    <property type="match status" value="1"/>
</dbReference>
<feature type="coiled-coil region" evidence="4">
    <location>
        <begin position="426"/>
        <end position="512"/>
    </location>
</feature>
<evidence type="ECO:0000256" key="2">
    <source>
        <dbReference type="ARBA" id="ARBA00011322"/>
    </source>
</evidence>
<protein>
    <recommendedName>
        <fullName evidence="3">Nuclease SbcCD subunit C</fullName>
    </recommendedName>
</protein>
<dbReference type="PANTHER" id="PTHR32114:SF2">
    <property type="entry name" value="ABC TRANSPORTER ABCH.3"/>
    <property type="match status" value="1"/>
</dbReference>
<comment type="subunit">
    <text evidence="2">Heterodimer of SbcC and SbcD.</text>
</comment>
<dbReference type="Proteomes" id="UP001056708">
    <property type="component" value="Chromosome"/>
</dbReference>
<dbReference type="EMBL" id="CP098611">
    <property type="protein sequence ID" value="USR90763.1"/>
    <property type="molecule type" value="Genomic_DNA"/>
</dbReference>
<keyword evidence="7" id="KW-1185">Reference proteome</keyword>
<keyword evidence="4" id="KW-0175">Coiled coil</keyword>
<evidence type="ECO:0000313" key="7">
    <source>
        <dbReference type="Proteomes" id="UP001056708"/>
    </source>
</evidence>
<dbReference type="InterPro" id="IPR038729">
    <property type="entry name" value="Rad50/SbcC_AAA"/>
</dbReference>
<dbReference type="SUPFAM" id="SSF52540">
    <property type="entry name" value="P-loop containing nucleoside triphosphate hydrolases"/>
    <property type="match status" value="1"/>
</dbReference>
<evidence type="ECO:0000259" key="5">
    <source>
        <dbReference type="Pfam" id="PF13476"/>
    </source>
</evidence>
<accession>A0ABY5ANI2</accession>
<comment type="similarity">
    <text evidence="1">Belongs to the SMC family. SbcC subfamily.</text>
</comment>
<feature type="domain" description="Rad50/SbcC-type AAA" evidence="5">
    <location>
        <begin position="5"/>
        <end position="239"/>
    </location>
</feature>
<reference evidence="6" key="1">
    <citation type="submission" date="2022-06" db="EMBL/GenBank/DDBJ databases">
        <title>Genome sequence of Phormidium yuhuli AB48 isolated from an industrial photobioreactor environment.</title>
        <authorList>
            <person name="Qiu Y."/>
            <person name="Noonan A.J.C."/>
            <person name="Dofher K."/>
            <person name="Koch M."/>
            <person name="Kieft B."/>
            <person name="Lin X."/>
            <person name="Ziels R.M."/>
            <person name="Hallam S.J."/>
        </authorList>
    </citation>
    <scope>NUCLEOTIDE SEQUENCE</scope>
    <source>
        <strain evidence="6">AB48</strain>
    </source>
</reference>
<evidence type="ECO:0000313" key="6">
    <source>
        <dbReference type="EMBL" id="USR90763.1"/>
    </source>
</evidence>
<dbReference type="InterPro" id="IPR027417">
    <property type="entry name" value="P-loop_NTPase"/>
</dbReference>
<dbReference type="Gene3D" id="3.40.50.300">
    <property type="entry name" value="P-loop containing nucleotide triphosphate hydrolases"/>
    <property type="match status" value="2"/>
</dbReference>
<dbReference type="PANTHER" id="PTHR32114">
    <property type="entry name" value="ABC TRANSPORTER ABCH.3"/>
    <property type="match status" value="1"/>
</dbReference>
<feature type="coiled-coil region" evidence="4">
    <location>
        <begin position="210"/>
        <end position="278"/>
    </location>
</feature>